<dbReference type="SMART" id="SM00225">
    <property type="entry name" value="BTB"/>
    <property type="match status" value="1"/>
</dbReference>
<dbReference type="SUPFAM" id="SSF54695">
    <property type="entry name" value="POZ domain"/>
    <property type="match status" value="1"/>
</dbReference>
<reference evidence="2" key="1">
    <citation type="journal article" date="2013" name="Genetics">
        <title>The draft genome and transcriptome of Panagrellus redivivus are shaped by the harsh demands of a free-living lifestyle.</title>
        <authorList>
            <person name="Srinivasan J."/>
            <person name="Dillman A.R."/>
            <person name="Macchietto M.G."/>
            <person name="Heikkinen L."/>
            <person name="Lakso M."/>
            <person name="Fracchia K.M."/>
            <person name="Antoshechkin I."/>
            <person name="Mortazavi A."/>
            <person name="Wong G."/>
            <person name="Sternberg P.W."/>
        </authorList>
    </citation>
    <scope>NUCLEOTIDE SEQUENCE [LARGE SCALE GENOMIC DNA]</scope>
    <source>
        <strain evidence="2">MT8872</strain>
    </source>
</reference>
<proteinExistence type="predicted"/>
<dbReference type="SUPFAM" id="SSF49785">
    <property type="entry name" value="Galactose-binding domain-like"/>
    <property type="match status" value="1"/>
</dbReference>
<dbReference type="Pfam" id="PF00651">
    <property type="entry name" value="BTB"/>
    <property type="match status" value="1"/>
</dbReference>
<sequence>MSTTDRNDVEQLRKQIGGLYLSNEFSDVKIAIGDVEIPAHRNILSQRCPYFKAMFASGMLESTSKRIELRETPINGFKAVLKSIYTGVVEFSNIDTALETLRLCRVYELTELEKLAVHHVVLNCNIDNICLIFNNIVLPESAHFLIYAFVKQNMRDVLTHETFPKLSKDALNVMLTKYVDDATNVEILEAFVRWIKAHPDQSTHFLELLKLIPLNSIGFGELASIVPSELISANVLIEVAREQQLTYKNGSVVDTNFAVPKYGAKTIIGGKNVFFSNRFFQQTDVNTKEVVIDLGQQLKINMLWAERAIGYSEASRIDVSVSTDGVNWVIVVHQISLNDGYNDYNFEERVVRFIRIRGTVPLKELLHLSSFEALLSS</sequence>
<dbReference type="GO" id="GO:0005737">
    <property type="term" value="C:cytoplasm"/>
    <property type="evidence" value="ECO:0007669"/>
    <property type="project" value="TreeGrafter"/>
</dbReference>
<dbReference type="GO" id="GO:0048512">
    <property type="term" value="P:circadian behavior"/>
    <property type="evidence" value="ECO:0007669"/>
    <property type="project" value="TreeGrafter"/>
</dbReference>
<dbReference type="GO" id="GO:0008344">
    <property type="term" value="P:adult locomotory behavior"/>
    <property type="evidence" value="ECO:0007669"/>
    <property type="project" value="TreeGrafter"/>
</dbReference>
<dbReference type="InterPro" id="IPR011705">
    <property type="entry name" value="BACK"/>
</dbReference>
<dbReference type="Gene3D" id="3.30.710.10">
    <property type="entry name" value="Potassium Channel Kv1.1, Chain A"/>
    <property type="match status" value="1"/>
</dbReference>
<organism evidence="2 3">
    <name type="scientific">Panagrellus redivivus</name>
    <name type="common">Microworm</name>
    <dbReference type="NCBI Taxonomy" id="6233"/>
    <lineage>
        <taxon>Eukaryota</taxon>
        <taxon>Metazoa</taxon>
        <taxon>Ecdysozoa</taxon>
        <taxon>Nematoda</taxon>
        <taxon>Chromadorea</taxon>
        <taxon>Rhabditida</taxon>
        <taxon>Tylenchina</taxon>
        <taxon>Panagrolaimomorpha</taxon>
        <taxon>Panagrolaimoidea</taxon>
        <taxon>Panagrolaimidae</taxon>
        <taxon>Panagrellus</taxon>
    </lineage>
</organism>
<dbReference type="InterPro" id="IPR008979">
    <property type="entry name" value="Galactose-bd-like_sf"/>
</dbReference>
<name>A0A7E4VGP7_PANRE</name>
<feature type="domain" description="BTB" evidence="1">
    <location>
        <begin position="26"/>
        <end position="93"/>
    </location>
</feature>
<dbReference type="Gene3D" id="1.25.40.420">
    <property type="match status" value="1"/>
</dbReference>
<dbReference type="Pfam" id="PF07707">
    <property type="entry name" value="BACK"/>
    <property type="match status" value="1"/>
</dbReference>
<evidence type="ECO:0000259" key="1">
    <source>
        <dbReference type="PROSITE" id="PS50097"/>
    </source>
</evidence>
<protein>
    <submittedName>
        <fullName evidence="3">BTB domain-containing protein</fullName>
    </submittedName>
</protein>
<dbReference type="GO" id="GO:0050804">
    <property type="term" value="P:modulation of chemical synaptic transmission"/>
    <property type="evidence" value="ECO:0007669"/>
    <property type="project" value="TreeGrafter"/>
</dbReference>
<evidence type="ECO:0000313" key="2">
    <source>
        <dbReference type="Proteomes" id="UP000492821"/>
    </source>
</evidence>
<dbReference type="PANTHER" id="PTHR46306">
    <property type="entry name" value="BTB/POZ DOMAIN-CONTAINING PROTEIN 9"/>
    <property type="match status" value="1"/>
</dbReference>
<dbReference type="WBParaSite" id="Pan_g2063.t1">
    <property type="protein sequence ID" value="Pan_g2063.t1"/>
    <property type="gene ID" value="Pan_g2063"/>
</dbReference>
<dbReference type="AlphaFoldDB" id="A0A7E4VGP7"/>
<accession>A0A7E4VGP7</accession>
<dbReference type="PROSITE" id="PS50097">
    <property type="entry name" value="BTB"/>
    <property type="match status" value="1"/>
</dbReference>
<dbReference type="InterPro" id="IPR000210">
    <property type="entry name" value="BTB/POZ_dom"/>
</dbReference>
<dbReference type="InterPro" id="IPR011333">
    <property type="entry name" value="SKP1/BTB/POZ_sf"/>
</dbReference>
<dbReference type="InterPro" id="IPR052407">
    <property type="entry name" value="BTB_POZ_domain_cont_9"/>
</dbReference>
<evidence type="ECO:0000313" key="3">
    <source>
        <dbReference type="WBParaSite" id="Pan_g2063.t1"/>
    </source>
</evidence>
<dbReference type="PANTHER" id="PTHR46306:SF1">
    <property type="entry name" value="BTB_POZ DOMAIN-CONTAINING PROTEIN 9"/>
    <property type="match status" value="1"/>
</dbReference>
<dbReference type="Proteomes" id="UP000492821">
    <property type="component" value="Unassembled WGS sequence"/>
</dbReference>
<dbReference type="Gene3D" id="2.60.120.260">
    <property type="entry name" value="Galactose-binding domain-like"/>
    <property type="match status" value="1"/>
</dbReference>
<reference evidence="3" key="2">
    <citation type="submission" date="2020-10" db="UniProtKB">
        <authorList>
            <consortium name="WormBaseParasite"/>
        </authorList>
    </citation>
    <scope>IDENTIFICATION</scope>
</reference>
<keyword evidence="2" id="KW-1185">Reference proteome</keyword>